<keyword evidence="1" id="KW-1133">Transmembrane helix</keyword>
<organism evidence="2 3">
    <name type="scientific">Candidatus Roizmanbacteria bacterium RIFCSPLOWO2_01_FULL_37_16</name>
    <dbReference type="NCBI Taxonomy" id="1802058"/>
    <lineage>
        <taxon>Bacteria</taxon>
        <taxon>Candidatus Roizmaniibacteriota</taxon>
    </lineage>
</organism>
<evidence type="ECO:0000256" key="1">
    <source>
        <dbReference type="SAM" id="Phobius"/>
    </source>
</evidence>
<comment type="caution">
    <text evidence="2">The sequence shown here is derived from an EMBL/GenBank/DDBJ whole genome shotgun (WGS) entry which is preliminary data.</text>
</comment>
<gene>
    <name evidence="2" type="ORF">A3B40_04765</name>
</gene>
<keyword evidence="1" id="KW-0472">Membrane</keyword>
<evidence type="ECO:0000313" key="2">
    <source>
        <dbReference type="EMBL" id="OGK44159.1"/>
    </source>
</evidence>
<feature type="transmembrane region" description="Helical" evidence="1">
    <location>
        <begin position="12"/>
        <end position="33"/>
    </location>
</feature>
<name>A0A1F7ILD6_9BACT</name>
<dbReference type="AlphaFoldDB" id="A0A1F7ILD6"/>
<evidence type="ECO:0000313" key="3">
    <source>
        <dbReference type="Proteomes" id="UP000178040"/>
    </source>
</evidence>
<protein>
    <submittedName>
        <fullName evidence="2">Uncharacterized protein</fullName>
    </submittedName>
</protein>
<keyword evidence="1" id="KW-0812">Transmembrane</keyword>
<accession>A0A1F7ILD6</accession>
<dbReference type="Proteomes" id="UP000178040">
    <property type="component" value="Unassembled WGS sequence"/>
</dbReference>
<reference evidence="2 3" key="1">
    <citation type="journal article" date="2016" name="Nat. Commun.">
        <title>Thousands of microbial genomes shed light on interconnected biogeochemical processes in an aquifer system.</title>
        <authorList>
            <person name="Anantharaman K."/>
            <person name="Brown C.T."/>
            <person name="Hug L.A."/>
            <person name="Sharon I."/>
            <person name="Castelle C.J."/>
            <person name="Probst A.J."/>
            <person name="Thomas B.C."/>
            <person name="Singh A."/>
            <person name="Wilkins M.J."/>
            <person name="Karaoz U."/>
            <person name="Brodie E.L."/>
            <person name="Williams K.H."/>
            <person name="Hubbard S.S."/>
            <person name="Banfield J.F."/>
        </authorList>
    </citation>
    <scope>NUCLEOTIDE SEQUENCE [LARGE SCALE GENOMIC DNA]</scope>
</reference>
<dbReference type="EMBL" id="MGAI01000034">
    <property type="protein sequence ID" value="OGK44159.1"/>
    <property type="molecule type" value="Genomic_DNA"/>
</dbReference>
<proteinExistence type="predicted"/>
<sequence length="179" mass="19728">MTAEGQPIRLKNILKIAVPVGLAICGLIAYFGFDQQKIEKWFKSTEGAGATPTPSLTSPAGNIFLAETPMPTSMLPAPEVKKTPMAKKPKRCATVDSKVFKRKNAFRIWLHLGKPEELIFENVAGPDATDKKVRVSRGNLPGLVNNGDRFCLPKDVKVNPKFRRSVPVPQSFPGFITRR</sequence>